<dbReference type="Pfam" id="PF07603">
    <property type="entry name" value="Lcl_C"/>
    <property type="match status" value="1"/>
</dbReference>
<reference evidence="3" key="1">
    <citation type="submission" date="2012-01" db="EMBL/GenBank/DDBJ databases">
        <title>The Genome Sequence of Treponema denticola H1-T.</title>
        <authorList>
            <consortium name="The Broad Institute Genome Sequencing Platform"/>
            <person name="Earl A."/>
            <person name="Ward D."/>
            <person name="Feldgarden M."/>
            <person name="Gevers D."/>
            <person name="Blanton J.M."/>
            <person name="Fenno C.J."/>
            <person name="Baranova O.V."/>
            <person name="Mathney J."/>
            <person name="Dewhirst F.E."/>
            <person name="Izard J."/>
            <person name="Young S.K."/>
            <person name="Zeng Q."/>
            <person name="Gargeya S."/>
            <person name="Fitzgerald M."/>
            <person name="Haas B."/>
            <person name="Abouelleil A."/>
            <person name="Alvarado L."/>
            <person name="Arachchi H.M."/>
            <person name="Berlin A."/>
            <person name="Chapman S.B."/>
            <person name="Gearin G."/>
            <person name="Goldberg J."/>
            <person name="Griggs A."/>
            <person name="Gujja S."/>
            <person name="Hansen M."/>
            <person name="Heiman D."/>
            <person name="Howarth C."/>
            <person name="Larimer J."/>
            <person name="Lui A."/>
            <person name="MacDonald P.J.P."/>
            <person name="McCowen C."/>
            <person name="Montmayeur A."/>
            <person name="Murphy C."/>
            <person name="Neiman D."/>
            <person name="Pearson M."/>
            <person name="Priest M."/>
            <person name="Roberts A."/>
            <person name="Saif S."/>
            <person name="Shea T."/>
            <person name="Sisk P."/>
            <person name="Stolte C."/>
            <person name="Sykes S."/>
            <person name="Wortman J."/>
            <person name="Nusbaum C."/>
            <person name="Birren B."/>
        </authorList>
    </citation>
    <scope>NUCLEOTIDE SEQUENCE [LARGE SCALE GENOMIC DNA]</scope>
    <source>
        <strain evidence="3">H1-T</strain>
    </source>
</reference>
<name>M2B1G2_TREDN</name>
<accession>M2B1G2</accession>
<feature type="domain" description="Lcl C-terminal" evidence="2">
    <location>
        <begin position="584"/>
        <end position="747"/>
    </location>
</feature>
<evidence type="ECO:0000256" key="1">
    <source>
        <dbReference type="SAM" id="Phobius"/>
    </source>
</evidence>
<protein>
    <recommendedName>
        <fullName evidence="2">Lcl C-terminal domain-containing protein</fullName>
    </recommendedName>
</protein>
<dbReference type="InterPro" id="IPR036116">
    <property type="entry name" value="FN3_sf"/>
</dbReference>
<dbReference type="PATRIC" id="fig|999431.4.peg.1918"/>
<dbReference type="InterPro" id="IPR011460">
    <property type="entry name" value="Lcl_C"/>
</dbReference>
<sequence>MEKTNLKIKKKFLNRAVFFTALLLVAGLLFTGCPQKPEVKPETKTGEPMTLTLNQSPEKTVWTKDKVTISFTSSTSVKTAKWKKGVHSAKDVLASGTAIIGNSFEVSENSKYSVGVQDNEGRREVEIIEISNIDKEPPPAPANLTAEYRLSTKKIILKWTDPADSGLKELRLTYTINGTNEKTERIAKGVQTFELTNVQVQSPPALYAFSLKAVDMAGNESTAASVNITPSENAEVTGISLNRTHLDTKMTNRNIEVTVSGSNFDKLTSLLVQITDGSTNYPPVTAAIDITNNKARATIQAPVPSSPTDEGTTYTVKAIVNSAFPAEATASFIVSSPARVTKITLTPNQLPFGSAEKVSVEVTGKNFDIRGLTKIKLLDSNGNEVAGSTVTVPADVGNATSFTAELPLPLESGVYTAAVYFDEVKEWITSTLKLYGAPQIMSMTIPKAGTSYGGNKLPVRITGKNFTAPGISATSFTGIPALSDVQIVNDTLVKANVYCPYTAGETNLTVTCTPEGGSPVQGTGKIIVKDYSGYTLGKIVLKDENLVSKDDYTAIDSSNPPVAIIAGLNCYGSALGIALHISPSGLMWAKSGSTGSNTKFEDIICTSTGGNASTATFTGDTDGSDNWEYICSQDPEGTANAAENYPAFHWVNRYNTTYSTVLAGADIKWYMPSIQELCEVYRNRTEINASLAKIHGHGNSYADSSLGTSTFWSSSQYSYNDNNAWRVDFGNGNVYDGTKYYDYRVCCLAGF</sequence>
<dbReference type="PROSITE" id="PS51257">
    <property type="entry name" value="PROKAR_LIPOPROTEIN"/>
    <property type="match status" value="1"/>
</dbReference>
<keyword evidence="1" id="KW-0812">Transmembrane</keyword>
<evidence type="ECO:0000313" key="3">
    <source>
        <dbReference type="EMBL" id="EMB29456.1"/>
    </source>
</evidence>
<proteinExistence type="predicted"/>
<dbReference type="SUPFAM" id="SSF49265">
    <property type="entry name" value="Fibronectin type III"/>
    <property type="match status" value="1"/>
</dbReference>
<evidence type="ECO:0000259" key="2">
    <source>
        <dbReference type="Pfam" id="PF07603"/>
    </source>
</evidence>
<keyword evidence="1" id="KW-1133">Transmembrane helix</keyword>
<comment type="caution">
    <text evidence="3">The sequence shown here is derived from an EMBL/GenBank/DDBJ whole genome shotgun (WGS) entry which is preliminary data.</text>
</comment>
<dbReference type="InterPro" id="IPR013783">
    <property type="entry name" value="Ig-like_fold"/>
</dbReference>
<gene>
    <name evidence="3" type="ORF">HMPREF9725_01854</name>
</gene>
<dbReference type="Proteomes" id="UP000011708">
    <property type="component" value="Chromosome"/>
</dbReference>
<dbReference type="AlphaFoldDB" id="M2B1G2"/>
<dbReference type="EMBL" id="AGDW01000021">
    <property type="protein sequence ID" value="EMB29456.1"/>
    <property type="molecule type" value="Genomic_DNA"/>
</dbReference>
<organism evidence="3">
    <name type="scientific">Treponema denticola H1-T</name>
    <dbReference type="NCBI Taxonomy" id="999431"/>
    <lineage>
        <taxon>Bacteria</taxon>
        <taxon>Pseudomonadati</taxon>
        <taxon>Spirochaetota</taxon>
        <taxon>Spirochaetia</taxon>
        <taxon>Spirochaetales</taxon>
        <taxon>Treponemataceae</taxon>
        <taxon>Treponema</taxon>
    </lineage>
</organism>
<keyword evidence="1" id="KW-0472">Membrane</keyword>
<dbReference type="Gene3D" id="2.60.40.10">
    <property type="entry name" value="Immunoglobulins"/>
    <property type="match status" value="1"/>
</dbReference>
<dbReference type="RefSeq" id="WP_002689258.1">
    <property type="nucleotide sequence ID" value="NZ_CM001794.1"/>
</dbReference>
<dbReference type="HOGENOM" id="CLU_370435_0_0_12"/>
<feature type="transmembrane region" description="Helical" evidence="1">
    <location>
        <begin position="12"/>
        <end position="30"/>
    </location>
</feature>